<evidence type="ECO:0000313" key="3">
    <source>
        <dbReference type="WBParaSite" id="MBELARI_LOCUS1346.1"/>
    </source>
</evidence>
<keyword evidence="2" id="KW-1185">Reference proteome</keyword>
<dbReference type="AlphaFoldDB" id="A0AAF3EHJ1"/>
<accession>A0AAF3EHJ1</accession>
<evidence type="ECO:0000313" key="2">
    <source>
        <dbReference type="Proteomes" id="UP000887575"/>
    </source>
</evidence>
<feature type="compositionally biased region" description="Basic and acidic residues" evidence="1">
    <location>
        <begin position="11"/>
        <end position="21"/>
    </location>
</feature>
<reference evidence="3" key="1">
    <citation type="submission" date="2024-02" db="UniProtKB">
        <authorList>
            <consortium name="WormBaseParasite"/>
        </authorList>
    </citation>
    <scope>IDENTIFICATION</scope>
</reference>
<evidence type="ECO:0000256" key="1">
    <source>
        <dbReference type="SAM" id="MobiDB-lite"/>
    </source>
</evidence>
<feature type="compositionally biased region" description="Polar residues" evidence="1">
    <location>
        <begin position="1"/>
        <end position="10"/>
    </location>
</feature>
<dbReference type="Proteomes" id="UP000887575">
    <property type="component" value="Unassembled WGS sequence"/>
</dbReference>
<organism evidence="2 3">
    <name type="scientific">Mesorhabditis belari</name>
    <dbReference type="NCBI Taxonomy" id="2138241"/>
    <lineage>
        <taxon>Eukaryota</taxon>
        <taxon>Metazoa</taxon>
        <taxon>Ecdysozoa</taxon>
        <taxon>Nematoda</taxon>
        <taxon>Chromadorea</taxon>
        <taxon>Rhabditida</taxon>
        <taxon>Rhabditina</taxon>
        <taxon>Rhabditomorpha</taxon>
        <taxon>Rhabditoidea</taxon>
        <taxon>Rhabditidae</taxon>
        <taxon>Mesorhabditinae</taxon>
        <taxon>Mesorhabditis</taxon>
    </lineage>
</organism>
<feature type="region of interest" description="Disordered" evidence="1">
    <location>
        <begin position="1"/>
        <end position="21"/>
    </location>
</feature>
<name>A0AAF3EHJ1_9BILA</name>
<proteinExistence type="predicted"/>
<dbReference type="WBParaSite" id="MBELARI_LOCUS1346.1">
    <property type="protein sequence ID" value="MBELARI_LOCUS1346.1"/>
    <property type="gene ID" value="MBELARI_LOCUS1346"/>
</dbReference>
<sequence length="134" mass="15464">MCELDTTNESGTHHGESDEREEKVISELLGTTLDSGTRAIRAESDRWSKRLIVKWCTDFLVTHRAKEVSKEQTQILRIFCVRSTVIRRLQNGLNSAQQIDKQQRGCSTNRCACKKNGETSAVRCVRERNRRKQR</sequence>
<protein>
    <submittedName>
        <fullName evidence="3">Uncharacterized protein</fullName>
    </submittedName>
</protein>